<evidence type="ECO:0000313" key="1">
    <source>
        <dbReference type="EMBL" id="KAB8200039.1"/>
    </source>
</evidence>
<dbReference type="Proteomes" id="UP000326532">
    <property type="component" value="Unassembled WGS sequence"/>
</dbReference>
<reference evidence="1 2" key="1">
    <citation type="submission" date="2019-04" db="EMBL/GenBank/DDBJ databases">
        <title>Fungal friends and foes A comparative genomics study of 23 Aspergillus species from section Flavi.</title>
        <authorList>
            <consortium name="DOE Joint Genome Institute"/>
            <person name="Kjaerbolling I."/>
            <person name="Vesth T.C."/>
            <person name="Frisvad J.C."/>
            <person name="Nybo J.L."/>
            <person name="Theobald S."/>
            <person name="Kildgaard S."/>
            <person name="Petersen T.I."/>
            <person name="Kuo A."/>
            <person name="Sato A."/>
            <person name="Lyhne E.K."/>
            <person name="Kogle M.E."/>
            <person name="Wiebenga A."/>
            <person name="Kun R.S."/>
            <person name="Lubbers R.J."/>
            <person name="Makela M.R."/>
            <person name="Barry K."/>
            <person name="Chovatia M."/>
            <person name="Clum A."/>
            <person name="Daum C."/>
            <person name="Haridas S."/>
            <person name="He G."/>
            <person name="LaButti K."/>
            <person name="Lipzen A."/>
            <person name="Mondo S."/>
            <person name="Pangilinan J."/>
            <person name="Riley R."/>
            <person name="Salamov A."/>
            <person name="Simmons B.A."/>
            <person name="Magnuson J.K."/>
            <person name="Henrissat B."/>
            <person name="Mortensen U.H."/>
            <person name="Larsen T.O."/>
            <person name="De vries R.P."/>
            <person name="Grigoriev I.V."/>
            <person name="Machida M."/>
            <person name="Baker S.E."/>
            <person name="Andersen M.R."/>
        </authorList>
    </citation>
    <scope>NUCLEOTIDE SEQUENCE [LARGE SCALE GENOMIC DNA]</scope>
    <source>
        <strain evidence="1 2">CBS 117618</strain>
    </source>
</reference>
<keyword evidence="2" id="KW-1185">Reference proteome</keyword>
<proteinExistence type="predicted"/>
<protein>
    <submittedName>
        <fullName evidence="1">Uncharacterized protein</fullName>
    </submittedName>
</protein>
<dbReference type="EMBL" id="ML735054">
    <property type="protein sequence ID" value="KAB8200039.1"/>
    <property type="molecule type" value="Genomic_DNA"/>
</dbReference>
<dbReference type="AlphaFoldDB" id="A0A5N6D536"/>
<sequence>MARMAGIAAVYSSITMLSLLSKVPPAIQVRMRKENSLLYIRSTWSRDHRSSHML</sequence>
<accession>A0A5N6D536</accession>
<evidence type="ECO:0000313" key="2">
    <source>
        <dbReference type="Proteomes" id="UP000326532"/>
    </source>
</evidence>
<gene>
    <name evidence="1" type="ORF">BDV34DRAFT_205585</name>
</gene>
<dbReference type="VEuPathDB" id="FungiDB:BDV34DRAFT_205585"/>
<organism evidence="1 2">
    <name type="scientific">Aspergillus parasiticus</name>
    <dbReference type="NCBI Taxonomy" id="5067"/>
    <lineage>
        <taxon>Eukaryota</taxon>
        <taxon>Fungi</taxon>
        <taxon>Dikarya</taxon>
        <taxon>Ascomycota</taxon>
        <taxon>Pezizomycotina</taxon>
        <taxon>Eurotiomycetes</taxon>
        <taxon>Eurotiomycetidae</taxon>
        <taxon>Eurotiales</taxon>
        <taxon>Aspergillaceae</taxon>
        <taxon>Aspergillus</taxon>
        <taxon>Aspergillus subgen. Circumdati</taxon>
    </lineage>
</organism>
<name>A0A5N6D536_ASPPA</name>